<gene>
    <name evidence="8" type="ORF">HUK84_01940</name>
</gene>
<protein>
    <recommendedName>
        <fullName evidence="6">Lipoprotein</fullName>
    </recommendedName>
</protein>
<evidence type="ECO:0000313" key="9">
    <source>
        <dbReference type="Proteomes" id="UP000534870"/>
    </source>
</evidence>
<dbReference type="GO" id="GO:0016020">
    <property type="term" value="C:membrane"/>
    <property type="evidence" value="ECO:0007669"/>
    <property type="project" value="UniProtKB-SubCell"/>
</dbReference>
<dbReference type="SUPFAM" id="SSF53850">
    <property type="entry name" value="Periplasmic binding protein-like II"/>
    <property type="match status" value="1"/>
</dbReference>
<evidence type="ECO:0000256" key="3">
    <source>
        <dbReference type="ARBA" id="ARBA00023136"/>
    </source>
</evidence>
<name>A0A7Y7IT93_9PROT</name>
<dbReference type="RefSeq" id="WP_176638714.1">
    <property type="nucleotide sequence ID" value="NZ_JABXXP010000009.1"/>
</dbReference>
<evidence type="ECO:0000256" key="1">
    <source>
        <dbReference type="ARBA" id="ARBA00004635"/>
    </source>
</evidence>
<dbReference type="CDD" id="cd13598">
    <property type="entry name" value="PBP2_lipoprotein_IlpA_like"/>
    <property type="match status" value="1"/>
</dbReference>
<comment type="similarity">
    <text evidence="6">Belongs to the nlpA lipoprotein family.</text>
</comment>
<keyword evidence="5 6" id="KW-0449">Lipoprotein</keyword>
<dbReference type="PANTHER" id="PTHR30429">
    <property type="entry name" value="D-METHIONINE-BINDING LIPOPROTEIN METQ"/>
    <property type="match status" value="1"/>
</dbReference>
<dbReference type="AlphaFoldDB" id="A0A7Y7IT93"/>
<proteinExistence type="inferred from homology"/>
<reference evidence="8 9" key="1">
    <citation type="submission" date="2020-06" db="EMBL/GenBank/DDBJ databases">
        <title>Description of novel acetic acid bacteria.</title>
        <authorList>
            <person name="Sombolestani A."/>
        </authorList>
    </citation>
    <scope>NUCLEOTIDE SEQUENCE [LARGE SCALE GENOMIC DNA]</scope>
    <source>
        <strain evidence="8 9">LMG 31431</strain>
    </source>
</reference>
<accession>A0A7Y7IT93</accession>
<evidence type="ECO:0000256" key="2">
    <source>
        <dbReference type="ARBA" id="ARBA00022729"/>
    </source>
</evidence>
<evidence type="ECO:0000256" key="5">
    <source>
        <dbReference type="ARBA" id="ARBA00023288"/>
    </source>
</evidence>
<feature type="chain" id="PRO_5031219253" description="Lipoprotein" evidence="7">
    <location>
        <begin position="24"/>
        <end position="268"/>
    </location>
</feature>
<keyword evidence="4" id="KW-0564">Palmitate</keyword>
<dbReference type="InterPro" id="IPR004872">
    <property type="entry name" value="Lipoprotein_NlpA"/>
</dbReference>
<keyword evidence="2 7" id="KW-0732">Signal</keyword>
<feature type="signal peptide" evidence="7">
    <location>
        <begin position="1"/>
        <end position="23"/>
    </location>
</feature>
<organism evidence="8 9">
    <name type="scientific">Nguyenibacter vanlangensis</name>
    <dbReference type="NCBI Taxonomy" id="1216886"/>
    <lineage>
        <taxon>Bacteria</taxon>
        <taxon>Pseudomonadati</taxon>
        <taxon>Pseudomonadota</taxon>
        <taxon>Alphaproteobacteria</taxon>
        <taxon>Acetobacterales</taxon>
        <taxon>Acetobacteraceae</taxon>
        <taxon>Nguyenibacter</taxon>
    </lineage>
</organism>
<sequence length="268" mass="28577">MPSSFTRRSVLGLLAAAPLPRIAGATTLTTLRIGIMAGEDEDVWRAVAAHAAQCGLALKIVPFSDYNAPDEALAEHELDANAFQHRPFLSAQIAAHGYNIVAVGDTYFSPIGLYSSRWKSVRDLPAGATIGVPNDPSNEGRALHLLEALGLITLNPSAGLLPTALDIADNPRNLSVKELDAGIVGRTLPDLDAAIVNTDWAFKSGIQVDRQRIGQETLAGNPYVNFIAVNAQDAHAPWVASLTNAFHRPDVRKAILDIYHGAIVPAWG</sequence>
<dbReference type="Pfam" id="PF03180">
    <property type="entry name" value="Lipoprotein_9"/>
    <property type="match status" value="1"/>
</dbReference>
<comment type="caution">
    <text evidence="8">The sequence shown here is derived from an EMBL/GenBank/DDBJ whole genome shotgun (WGS) entry which is preliminary data.</text>
</comment>
<evidence type="ECO:0000256" key="6">
    <source>
        <dbReference type="PIRNR" id="PIRNR002854"/>
    </source>
</evidence>
<dbReference type="Gene3D" id="3.40.190.10">
    <property type="entry name" value="Periplasmic binding protein-like II"/>
    <property type="match status" value="2"/>
</dbReference>
<dbReference type="PIRSF" id="PIRSF002854">
    <property type="entry name" value="MetQ"/>
    <property type="match status" value="1"/>
</dbReference>
<dbReference type="Proteomes" id="UP000534870">
    <property type="component" value="Unassembled WGS sequence"/>
</dbReference>
<dbReference type="EMBL" id="JABXXP010000009">
    <property type="protein sequence ID" value="NVN09921.1"/>
    <property type="molecule type" value="Genomic_DNA"/>
</dbReference>
<evidence type="ECO:0000256" key="7">
    <source>
        <dbReference type="SAM" id="SignalP"/>
    </source>
</evidence>
<evidence type="ECO:0000313" key="8">
    <source>
        <dbReference type="EMBL" id="NVN09921.1"/>
    </source>
</evidence>
<dbReference type="PANTHER" id="PTHR30429:SF1">
    <property type="entry name" value="D-METHIONINE-BINDING LIPOPROTEIN METQ-RELATED"/>
    <property type="match status" value="1"/>
</dbReference>
<comment type="subcellular location">
    <subcellularLocation>
        <location evidence="1">Membrane</location>
        <topology evidence="1">Lipid-anchor</topology>
    </subcellularLocation>
</comment>
<evidence type="ECO:0000256" key="4">
    <source>
        <dbReference type="ARBA" id="ARBA00023139"/>
    </source>
</evidence>
<keyword evidence="3" id="KW-0472">Membrane</keyword>